<organism evidence="6">
    <name type="scientific">bioreactor metagenome</name>
    <dbReference type="NCBI Taxonomy" id="1076179"/>
    <lineage>
        <taxon>unclassified sequences</taxon>
        <taxon>metagenomes</taxon>
        <taxon>ecological metagenomes</taxon>
    </lineage>
</organism>
<keyword evidence="2 6" id="KW-0489">Methyltransferase</keyword>
<reference evidence="6" key="1">
    <citation type="submission" date="2019-08" db="EMBL/GenBank/DDBJ databases">
        <authorList>
            <person name="Kucharzyk K."/>
            <person name="Murdoch R.W."/>
            <person name="Higgins S."/>
            <person name="Loffler F."/>
        </authorList>
    </citation>
    <scope>NUCLEOTIDE SEQUENCE</scope>
</reference>
<dbReference type="SUPFAM" id="SSF53335">
    <property type="entry name" value="S-adenosyl-L-methionine-dependent methyltransferases"/>
    <property type="match status" value="1"/>
</dbReference>
<gene>
    <name evidence="6" type="primary">rsmH_38</name>
    <name evidence="6" type="ORF">SDC9_140383</name>
</gene>
<dbReference type="AlphaFoldDB" id="A0A645DV36"/>
<comment type="caution">
    <text evidence="6">The sequence shown here is derived from an EMBL/GenBank/DDBJ whole genome shotgun (WGS) entry which is preliminary data.</text>
</comment>
<protein>
    <submittedName>
        <fullName evidence="6">Ribosomal RNA small subunit methyltransferase H</fullName>
        <ecNumber evidence="6">2.1.1.199</ecNumber>
    </submittedName>
</protein>
<dbReference type="EMBL" id="VSSQ01040084">
    <property type="protein sequence ID" value="MPM93247.1"/>
    <property type="molecule type" value="Genomic_DNA"/>
</dbReference>
<dbReference type="Gene3D" id="3.40.50.150">
    <property type="entry name" value="Vaccinia Virus protein VP39"/>
    <property type="match status" value="1"/>
</dbReference>
<name>A0A645DV36_9ZZZZ</name>
<dbReference type="GO" id="GO:0070475">
    <property type="term" value="P:rRNA base methylation"/>
    <property type="evidence" value="ECO:0007669"/>
    <property type="project" value="TreeGrafter"/>
</dbReference>
<dbReference type="GO" id="GO:0071424">
    <property type="term" value="F:rRNA (cytosine-N4-)-methyltransferase activity"/>
    <property type="evidence" value="ECO:0007669"/>
    <property type="project" value="TreeGrafter"/>
</dbReference>
<dbReference type="NCBIfam" id="TIGR00006">
    <property type="entry name" value="16S rRNA (cytosine(1402)-N(4))-methyltransferase RsmH"/>
    <property type="match status" value="1"/>
</dbReference>
<sequence length="296" mass="34159">MEYVHYSVMRQEILEHLIPPQDTEATMVDCTCGEGGHTHLFLSTYPNLRVIGLDRDSSIQQKAIQRMECFADRFTPKNIWFDDFFADAQENSFDLVLFDLGISSYHYEESERGFSFRKDEVLDMRLDKTAPISALDVVNGYQEERLADVIYQFGEERYSRRIARAIVERRKTGKITTSEELASIIYKAVPSGYRYGHIHPATRSFQAIRIEVNRELDRIEPALKGAIKALKHGGRMAVISFHSLEDRKVKWLFKALGEGENPTIRILTKKPLIPSDTEREENPASRSAKLRIIEKR</sequence>
<dbReference type="SUPFAM" id="SSF81799">
    <property type="entry name" value="Putative methyltransferase TM0872, insert domain"/>
    <property type="match status" value="1"/>
</dbReference>
<dbReference type="Gene3D" id="1.10.150.170">
    <property type="entry name" value="Putative methyltransferase TM0872, insert domain"/>
    <property type="match status" value="1"/>
</dbReference>
<evidence type="ECO:0000313" key="6">
    <source>
        <dbReference type="EMBL" id="MPM93247.1"/>
    </source>
</evidence>
<dbReference type="CDD" id="cd02440">
    <property type="entry name" value="AdoMet_MTases"/>
    <property type="match status" value="1"/>
</dbReference>
<dbReference type="HAMAP" id="MF_01007">
    <property type="entry name" value="16SrRNA_methyltr_H"/>
    <property type="match status" value="1"/>
</dbReference>
<dbReference type="PIRSF" id="PIRSF004486">
    <property type="entry name" value="MraW"/>
    <property type="match status" value="1"/>
</dbReference>
<evidence type="ECO:0000256" key="2">
    <source>
        <dbReference type="ARBA" id="ARBA00022603"/>
    </source>
</evidence>
<keyword evidence="3 6" id="KW-0808">Transferase</keyword>
<dbReference type="PANTHER" id="PTHR11265">
    <property type="entry name" value="S-ADENOSYL-METHYLTRANSFERASE MRAW"/>
    <property type="match status" value="1"/>
</dbReference>
<proteinExistence type="inferred from homology"/>
<evidence type="ECO:0000256" key="3">
    <source>
        <dbReference type="ARBA" id="ARBA00022679"/>
    </source>
</evidence>
<evidence type="ECO:0000256" key="1">
    <source>
        <dbReference type="ARBA" id="ARBA00010396"/>
    </source>
</evidence>
<dbReference type="EC" id="2.1.1.199" evidence="6"/>
<evidence type="ECO:0000256" key="4">
    <source>
        <dbReference type="ARBA" id="ARBA00022691"/>
    </source>
</evidence>
<dbReference type="PANTHER" id="PTHR11265:SF0">
    <property type="entry name" value="12S RRNA N4-METHYLCYTIDINE METHYLTRANSFERASE"/>
    <property type="match status" value="1"/>
</dbReference>
<dbReference type="Pfam" id="PF01795">
    <property type="entry name" value="Methyltransf_5"/>
    <property type="match status" value="1"/>
</dbReference>
<dbReference type="InterPro" id="IPR002903">
    <property type="entry name" value="RsmH"/>
</dbReference>
<comment type="similarity">
    <text evidence="1">Belongs to the methyltransferase superfamily. RsmH family.</text>
</comment>
<evidence type="ECO:0000256" key="5">
    <source>
        <dbReference type="SAM" id="MobiDB-lite"/>
    </source>
</evidence>
<dbReference type="FunFam" id="1.10.150.170:FF:000003">
    <property type="entry name" value="Ribosomal RNA small subunit methyltransferase H"/>
    <property type="match status" value="1"/>
</dbReference>
<keyword evidence="4" id="KW-0949">S-adenosyl-L-methionine</keyword>
<dbReference type="InterPro" id="IPR029063">
    <property type="entry name" value="SAM-dependent_MTases_sf"/>
</dbReference>
<dbReference type="GO" id="GO:0005737">
    <property type="term" value="C:cytoplasm"/>
    <property type="evidence" value="ECO:0007669"/>
    <property type="project" value="TreeGrafter"/>
</dbReference>
<accession>A0A645DV36</accession>
<dbReference type="InterPro" id="IPR023397">
    <property type="entry name" value="SAM-dep_MeTrfase_MraW_recog"/>
</dbReference>
<feature type="region of interest" description="Disordered" evidence="5">
    <location>
        <begin position="275"/>
        <end position="296"/>
    </location>
</feature>